<dbReference type="InterPro" id="IPR056070">
    <property type="entry name" value="DUF7653"/>
</dbReference>
<evidence type="ECO:0000313" key="5">
    <source>
        <dbReference type="Proteomes" id="UP001408789"/>
    </source>
</evidence>
<dbReference type="AlphaFoldDB" id="A0AAP0GUN0"/>
<organism evidence="4 5">
    <name type="scientific">Deinandra increscens subsp. villosa</name>
    <dbReference type="NCBI Taxonomy" id="3103831"/>
    <lineage>
        <taxon>Eukaryota</taxon>
        <taxon>Viridiplantae</taxon>
        <taxon>Streptophyta</taxon>
        <taxon>Embryophyta</taxon>
        <taxon>Tracheophyta</taxon>
        <taxon>Spermatophyta</taxon>
        <taxon>Magnoliopsida</taxon>
        <taxon>eudicotyledons</taxon>
        <taxon>Gunneridae</taxon>
        <taxon>Pentapetalae</taxon>
        <taxon>asterids</taxon>
        <taxon>campanulids</taxon>
        <taxon>Asterales</taxon>
        <taxon>Asteraceae</taxon>
        <taxon>Asteroideae</taxon>
        <taxon>Heliantheae alliance</taxon>
        <taxon>Madieae</taxon>
        <taxon>Madiinae</taxon>
        <taxon>Deinandra</taxon>
    </lineage>
</organism>
<name>A0AAP0GUN0_9ASTR</name>
<evidence type="ECO:0000256" key="1">
    <source>
        <dbReference type="SAM" id="Coils"/>
    </source>
</evidence>
<feature type="region of interest" description="Disordered" evidence="2">
    <location>
        <begin position="12"/>
        <end position="38"/>
    </location>
</feature>
<reference evidence="4 5" key="1">
    <citation type="submission" date="2024-04" db="EMBL/GenBank/DDBJ databases">
        <title>The reference genome of an endangered Asteraceae, Deinandra increscens subsp. villosa, native to the Central Coast of California.</title>
        <authorList>
            <person name="Guilliams M."/>
            <person name="Hasenstab-Lehman K."/>
            <person name="Meyer R."/>
            <person name="Mcevoy S."/>
        </authorList>
    </citation>
    <scope>NUCLEOTIDE SEQUENCE [LARGE SCALE GENOMIC DNA]</scope>
    <source>
        <tissue evidence="4">Leaf</tissue>
    </source>
</reference>
<keyword evidence="5" id="KW-1185">Reference proteome</keyword>
<dbReference type="Gene3D" id="1.25.40.180">
    <property type="match status" value="1"/>
</dbReference>
<accession>A0AAP0GUN0</accession>
<evidence type="ECO:0000313" key="4">
    <source>
        <dbReference type="EMBL" id="KAK9061227.1"/>
    </source>
</evidence>
<feature type="coiled-coil region" evidence="1">
    <location>
        <begin position="566"/>
        <end position="593"/>
    </location>
</feature>
<feature type="domain" description="DUF7653" evidence="3">
    <location>
        <begin position="326"/>
        <end position="446"/>
    </location>
</feature>
<evidence type="ECO:0000259" key="3">
    <source>
        <dbReference type="Pfam" id="PF24670"/>
    </source>
</evidence>
<protein>
    <recommendedName>
        <fullName evidence="3">DUF7653 domain-containing protein</fullName>
    </recommendedName>
</protein>
<comment type="caution">
    <text evidence="4">The sequence shown here is derived from an EMBL/GenBank/DDBJ whole genome shotgun (WGS) entry which is preliminary data.</text>
</comment>
<keyword evidence="1" id="KW-0175">Coiled coil</keyword>
<gene>
    <name evidence="4" type="ORF">SSX86_018407</name>
</gene>
<feature type="coiled-coil region" evidence="1">
    <location>
        <begin position="173"/>
        <end position="263"/>
    </location>
</feature>
<dbReference type="PANTHER" id="PTHR47491:SF5">
    <property type="entry name" value="CAP-GLY DOMAIN LINKER"/>
    <property type="match status" value="1"/>
</dbReference>
<dbReference type="Pfam" id="PF24670">
    <property type="entry name" value="DUF7653"/>
    <property type="match status" value="1"/>
</dbReference>
<dbReference type="PANTHER" id="PTHR47491">
    <property type="entry name" value="CAP-GLY DOMAIN LINKER"/>
    <property type="match status" value="1"/>
</dbReference>
<proteinExistence type="predicted"/>
<sequence length="728" mass="83806">MKKKLLFFMSSTSSNGSNKLAPSPSKAKHFNSENSSSDGLQAARKSISEKLCIKFNKVMHSGQQVKDLQSVSDVKVQVDKMGAESLTRSLQDCKCSEGVVESDSKAEALRTLLAREKLSPKEVDIESEDSDGITLLKAGSDLETRKQENETNRLQMTLEKELARRSTEWSMKLEKYKREEHRLRERVRELAEQNVSLQRKVSLLGEKELDNQSKVRHSGQQVKDLTVKMEEVVKDKENLHQNLTELEEKHRAAEEDRDLFKRNFEAKDKECKELRKAVTRLLRASNEQDKTIEGLREGFGKEVRNFNQNQQSKMQVEQLRLSGVEQSLRKEVESYRLEVDSLRHENINLLHRLKGSSKDGSFSTFKLNQELWSRVHCLQNQGMRLINDSVHLCSKLIENVKEKGLKTGLESQFIMESDTKVQGFRRGADNLTRSLQNVSNVLQEKSTPDNECSKDVVKSDFKSEALMTSLLKEKLYSKEVEAERLEAELATAVRGHDVLRCELQNAMDNLSCITHKMKNLEMEVIKKDENIYHLQISLQDCKKDLSIVNRILPKVSEERDFLWENVKQHSENNMLLNAENAMLKKRVEGLDEDVLFKEGQITILKDALKKPFDLLSSPIPAVDGVVNFKFPEVGRLLLRRTVLRFQGHAAMRPSLDPVEPKDQLTHQLSLHNDPDTKLNVFKVDPNLTENEKQYNDLKKTILDYKEDYESSLEENITIRRKSLDEDKR</sequence>
<dbReference type="Proteomes" id="UP001408789">
    <property type="component" value="Unassembled WGS sequence"/>
</dbReference>
<evidence type="ECO:0000256" key="2">
    <source>
        <dbReference type="SAM" id="MobiDB-lite"/>
    </source>
</evidence>
<dbReference type="EMBL" id="JBCNJP010000019">
    <property type="protein sequence ID" value="KAK9061227.1"/>
    <property type="molecule type" value="Genomic_DNA"/>
</dbReference>
<feature type="coiled-coil region" evidence="1">
    <location>
        <begin position="687"/>
        <end position="714"/>
    </location>
</feature>